<keyword evidence="2 4" id="KW-0238">DNA-binding</keyword>
<dbReference type="PANTHER" id="PTHR30055">
    <property type="entry name" value="HTH-TYPE TRANSCRIPTIONAL REGULATOR RUTR"/>
    <property type="match status" value="1"/>
</dbReference>
<evidence type="ECO:0000313" key="7">
    <source>
        <dbReference type="EMBL" id="MBB4735948.1"/>
    </source>
</evidence>
<keyword evidence="8" id="KW-1185">Reference proteome</keyword>
<protein>
    <submittedName>
        <fullName evidence="7">AcrR family transcriptional regulator</fullName>
    </submittedName>
</protein>
<evidence type="ECO:0000256" key="4">
    <source>
        <dbReference type="PROSITE-ProRule" id="PRU00335"/>
    </source>
</evidence>
<dbReference type="Gene3D" id="1.10.357.10">
    <property type="entry name" value="Tetracycline Repressor, domain 2"/>
    <property type="match status" value="1"/>
</dbReference>
<proteinExistence type="predicted"/>
<sequence length="189" mass="19838">MPAPDPHAAASRSTTASGAPARGTLSAEDVVDAAVALLQDFGVGDLSMRRVAAQLGVQASALYWHVPNKQTLLARVADRIVADVEHAVTVRDLRTVAELDAATTAALLRHRDGADVVISALALGLGGARLHRLFMSAAAHENASPEHAEAELARVLGAATLRQQRAQARALGVDLGPNFQARLHREEDS</sequence>
<feature type="region of interest" description="Disordered" evidence="5">
    <location>
        <begin position="1"/>
        <end position="22"/>
    </location>
</feature>
<name>A0A7W7M3V7_9MICC</name>
<evidence type="ECO:0000256" key="3">
    <source>
        <dbReference type="ARBA" id="ARBA00023163"/>
    </source>
</evidence>
<reference evidence="7 8" key="1">
    <citation type="submission" date="2020-08" db="EMBL/GenBank/DDBJ databases">
        <title>Sequencing the genomes of 1000 actinobacteria strains.</title>
        <authorList>
            <person name="Klenk H.-P."/>
        </authorList>
    </citation>
    <scope>NUCLEOTIDE SEQUENCE [LARGE SCALE GENOMIC DNA]</scope>
    <source>
        <strain evidence="7 8">DSM 23974</strain>
    </source>
</reference>
<dbReference type="Pfam" id="PF00440">
    <property type="entry name" value="TetR_N"/>
    <property type="match status" value="1"/>
</dbReference>
<feature type="DNA-binding region" description="H-T-H motif" evidence="4">
    <location>
        <begin position="47"/>
        <end position="66"/>
    </location>
</feature>
<feature type="domain" description="HTH tetR-type" evidence="6">
    <location>
        <begin position="24"/>
        <end position="84"/>
    </location>
</feature>
<evidence type="ECO:0000259" key="6">
    <source>
        <dbReference type="PROSITE" id="PS50977"/>
    </source>
</evidence>
<keyword evidence="3" id="KW-0804">Transcription</keyword>
<keyword evidence="1" id="KW-0805">Transcription regulation</keyword>
<evidence type="ECO:0000256" key="1">
    <source>
        <dbReference type="ARBA" id="ARBA00023015"/>
    </source>
</evidence>
<accession>A0A7W7M3V7</accession>
<dbReference type="InterPro" id="IPR050109">
    <property type="entry name" value="HTH-type_TetR-like_transc_reg"/>
</dbReference>
<dbReference type="GO" id="GO:0000976">
    <property type="term" value="F:transcription cis-regulatory region binding"/>
    <property type="evidence" value="ECO:0007669"/>
    <property type="project" value="TreeGrafter"/>
</dbReference>
<evidence type="ECO:0000256" key="2">
    <source>
        <dbReference type="ARBA" id="ARBA00023125"/>
    </source>
</evidence>
<dbReference type="InterPro" id="IPR001647">
    <property type="entry name" value="HTH_TetR"/>
</dbReference>
<dbReference type="SUPFAM" id="SSF46689">
    <property type="entry name" value="Homeodomain-like"/>
    <property type="match status" value="1"/>
</dbReference>
<comment type="caution">
    <text evidence="7">The sequence shown here is derived from an EMBL/GenBank/DDBJ whole genome shotgun (WGS) entry which is preliminary data.</text>
</comment>
<dbReference type="PROSITE" id="PS50977">
    <property type="entry name" value="HTH_TETR_2"/>
    <property type="match status" value="1"/>
</dbReference>
<dbReference type="GO" id="GO:0003700">
    <property type="term" value="F:DNA-binding transcription factor activity"/>
    <property type="evidence" value="ECO:0007669"/>
    <property type="project" value="TreeGrafter"/>
</dbReference>
<feature type="compositionally biased region" description="Low complexity" evidence="5">
    <location>
        <begin position="8"/>
        <end position="22"/>
    </location>
</feature>
<dbReference type="EMBL" id="JACHNA010000001">
    <property type="protein sequence ID" value="MBB4735948.1"/>
    <property type="molecule type" value="Genomic_DNA"/>
</dbReference>
<dbReference type="Proteomes" id="UP000540191">
    <property type="component" value="Unassembled WGS sequence"/>
</dbReference>
<evidence type="ECO:0000256" key="5">
    <source>
        <dbReference type="SAM" id="MobiDB-lite"/>
    </source>
</evidence>
<organism evidence="7 8">
    <name type="scientific">Micrococcus cohnii</name>
    <dbReference type="NCBI Taxonomy" id="993416"/>
    <lineage>
        <taxon>Bacteria</taxon>
        <taxon>Bacillati</taxon>
        <taxon>Actinomycetota</taxon>
        <taxon>Actinomycetes</taxon>
        <taxon>Micrococcales</taxon>
        <taxon>Micrococcaceae</taxon>
        <taxon>Micrococcus</taxon>
    </lineage>
</organism>
<evidence type="ECO:0000313" key="8">
    <source>
        <dbReference type="Proteomes" id="UP000540191"/>
    </source>
</evidence>
<dbReference type="PRINTS" id="PR00455">
    <property type="entry name" value="HTHTETR"/>
</dbReference>
<dbReference type="PANTHER" id="PTHR30055:SF234">
    <property type="entry name" value="HTH-TYPE TRANSCRIPTIONAL REGULATOR BETI"/>
    <property type="match status" value="1"/>
</dbReference>
<dbReference type="InterPro" id="IPR009057">
    <property type="entry name" value="Homeodomain-like_sf"/>
</dbReference>
<dbReference type="AlphaFoldDB" id="A0A7W7M3V7"/>
<gene>
    <name evidence="7" type="ORF">HDA30_001456</name>
</gene>
<dbReference type="RefSeq" id="WP_184241516.1">
    <property type="nucleotide sequence ID" value="NZ_JACHNA010000001.1"/>
</dbReference>